<dbReference type="AlphaFoldDB" id="A0A3B3Z9Q0"/>
<protein>
    <submittedName>
        <fullName evidence="1">Uncharacterized protein</fullName>
    </submittedName>
</protein>
<dbReference type="Ensembl" id="ENSPMGT00000001404.1">
    <property type="protein sequence ID" value="ENSPMGP00000001322.1"/>
    <property type="gene ID" value="ENSPMGG00000001202.1"/>
</dbReference>
<reference evidence="1" key="1">
    <citation type="submission" date="2025-08" db="UniProtKB">
        <authorList>
            <consortium name="Ensembl"/>
        </authorList>
    </citation>
    <scope>IDENTIFICATION</scope>
</reference>
<dbReference type="Proteomes" id="UP000261520">
    <property type="component" value="Unplaced"/>
</dbReference>
<reference evidence="1" key="2">
    <citation type="submission" date="2025-09" db="UniProtKB">
        <authorList>
            <consortium name="Ensembl"/>
        </authorList>
    </citation>
    <scope>IDENTIFICATION</scope>
</reference>
<organism evidence="1 2">
    <name type="scientific">Periophthalmus magnuspinnatus</name>
    <dbReference type="NCBI Taxonomy" id="409849"/>
    <lineage>
        <taxon>Eukaryota</taxon>
        <taxon>Metazoa</taxon>
        <taxon>Chordata</taxon>
        <taxon>Craniata</taxon>
        <taxon>Vertebrata</taxon>
        <taxon>Euteleostomi</taxon>
        <taxon>Actinopterygii</taxon>
        <taxon>Neopterygii</taxon>
        <taxon>Teleostei</taxon>
        <taxon>Neoteleostei</taxon>
        <taxon>Acanthomorphata</taxon>
        <taxon>Gobiaria</taxon>
        <taxon>Gobiiformes</taxon>
        <taxon>Gobioidei</taxon>
        <taxon>Gobiidae</taxon>
        <taxon>Oxudercinae</taxon>
        <taxon>Periophthalmus</taxon>
    </lineage>
</organism>
<accession>A0A3B3Z9Q0</accession>
<evidence type="ECO:0000313" key="1">
    <source>
        <dbReference type="Ensembl" id="ENSPMGP00000001322.1"/>
    </source>
</evidence>
<sequence>MCLTCVVSQRSISSSRAKRLSLSFSLSLLSVLSPSPFRALSQHTQLHRTNETTAHHTRFVKS</sequence>
<name>A0A3B3Z9Q0_9GOBI</name>
<keyword evidence="2" id="KW-1185">Reference proteome</keyword>
<evidence type="ECO:0000313" key="2">
    <source>
        <dbReference type="Proteomes" id="UP000261520"/>
    </source>
</evidence>
<proteinExistence type="predicted"/>